<comment type="caution">
    <text evidence="2">The sequence shown here is derived from an EMBL/GenBank/DDBJ whole genome shotgun (WGS) entry which is preliminary data.</text>
</comment>
<dbReference type="PANTHER" id="PTHR31669:SF251">
    <property type="entry name" value="PROTEIN FAR1-RELATED SEQUENCE"/>
    <property type="match status" value="1"/>
</dbReference>
<name>A0A1C7NFL6_9FUNG</name>
<feature type="region of interest" description="Disordered" evidence="1">
    <location>
        <begin position="479"/>
        <end position="541"/>
    </location>
</feature>
<accession>A0A1C7NFL6</accession>
<keyword evidence="3" id="KW-1185">Reference proteome</keyword>
<dbReference type="InterPro" id="IPR031052">
    <property type="entry name" value="FHY3/FAR1"/>
</dbReference>
<evidence type="ECO:0000256" key="1">
    <source>
        <dbReference type="SAM" id="MobiDB-lite"/>
    </source>
</evidence>
<evidence type="ECO:0000313" key="2">
    <source>
        <dbReference type="EMBL" id="OBZ87760.1"/>
    </source>
</evidence>
<feature type="compositionally biased region" description="Basic and acidic residues" evidence="1">
    <location>
        <begin position="502"/>
        <end position="516"/>
    </location>
</feature>
<gene>
    <name evidence="2" type="ORF">A0J61_04188</name>
</gene>
<dbReference type="EMBL" id="LUGH01000199">
    <property type="protein sequence ID" value="OBZ87760.1"/>
    <property type="molecule type" value="Genomic_DNA"/>
</dbReference>
<dbReference type="Proteomes" id="UP000093000">
    <property type="component" value="Unassembled WGS sequence"/>
</dbReference>
<dbReference type="InParanoid" id="A0A1C7NFL6"/>
<dbReference type="AlphaFoldDB" id="A0A1C7NFL6"/>
<dbReference type="OrthoDB" id="2422867at2759"/>
<dbReference type="GO" id="GO:0006355">
    <property type="term" value="P:regulation of DNA-templated transcription"/>
    <property type="evidence" value="ECO:0007669"/>
    <property type="project" value="InterPro"/>
</dbReference>
<protein>
    <recommendedName>
        <fullName evidence="4">SWIM-type domain-containing protein</fullName>
    </recommendedName>
</protein>
<evidence type="ECO:0000313" key="3">
    <source>
        <dbReference type="Proteomes" id="UP000093000"/>
    </source>
</evidence>
<sequence length="580" mass="66503">MHKEPSTSFVEEAIFSLQHNEPSVVLEMLKSEGVNYTTKEDLESLKQLGGSSLDMTLLIIHLQRLQYNVRFTTNGKDCITSVFFISDRAIQELRRFPESIVVNTTYRTDRQIYDFVNFVIAGTVCCRPRSDPLATISVAGAWMEKDTRSNYKWALSQMRELVWPDQLSPKPYELPSVFITEDSATLKGALSDIFPGSAQLICYAQLERKLKQRFLKELELTDESRDKYEEKHRSLISDIARNCTTKEEHEKAKKAYIDFLNTDGLLTNKKVLSFTVVVFLLQKEEQWGSYYANAHPHMNERTTNRAKNIYALMKQKIGSSEGKIGPFADHIDHWYKEKIDECDSQMEKETFTSPVCVVTSSVSGILRPLITKATLFALIEIAKELIEGLNEKEEGRLSDTCSCFIKIWRLPCRHKLLKCIENENTLIIGDIHPRWRTETSYERDDRLSKDSLNRKLVEVPGDHQDTVNDTNCHLDEISIRDKTHQENQDSTSSGIPNEELNENSKKRQSESEEASNRSKKTRANDTEVTINEDARDESVVDGSDIDPIRCEQKGKLLPNICKYLVLTSASDYEHEIVCID</sequence>
<evidence type="ECO:0008006" key="4">
    <source>
        <dbReference type="Google" id="ProtNLM"/>
    </source>
</evidence>
<proteinExistence type="predicted"/>
<reference evidence="2 3" key="1">
    <citation type="submission" date="2016-03" db="EMBL/GenBank/DDBJ databases">
        <title>Choanephora cucurbitarum.</title>
        <authorList>
            <person name="Min B."/>
            <person name="Park H."/>
            <person name="Park J.-H."/>
            <person name="Shin H.-D."/>
            <person name="Choi I.-G."/>
        </authorList>
    </citation>
    <scope>NUCLEOTIDE SEQUENCE [LARGE SCALE GENOMIC DNA]</scope>
    <source>
        <strain evidence="2 3">KUS-F28377</strain>
    </source>
</reference>
<organism evidence="2 3">
    <name type="scientific">Choanephora cucurbitarum</name>
    <dbReference type="NCBI Taxonomy" id="101091"/>
    <lineage>
        <taxon>Eukaryota</taxon>
        <taxon>Fungi</taxon>
        <taxon>Fungi incertae sedis</taxon>
        <taxon>Mucoromycota</taxon>
        <taxon>Mucoromycotina</taxon>
        <taxon>Mucoromycetes</taxon>
        <taxon>Mucorales</taxon>
        <taxon>Mucorineae</taxon>
        <taxon>Choanephoraceae</taxon>
        <taxon>Choanephoroideae</taxon>
        <taxon>Choanephora</taxon>
    </lineage>
</organism>
<dbReference type="STRING" id="101091.A0A1C7NFL6"/>
<dbReference type="PANTHER" id="PTHR31669">
    <property type="entry name" value="PROTEIN FAR1-RELATED SEQUENCE 10-RELATED"/>
    <property type="match status" value="1"/>
</dbReference>